<evidence type="ECO:0008006" key="3">
    <source>
        <dbReference type="Google" id="ProtNLM"/>
    </source>
</evidence>
<keyword evidence="2" id="KW-1185">Reference proteome</keyword>
<name>A0ABP8TRG1_9ACTN</name>
<reference evidence="2" key="1">
    <citation type="journal article" date="2019" name="Int. J. Syst. Evol. Microbiol.">
        <title>The Global Catalogue of Microorganisms (GCM) 10K type strain sequencing project: providing services to taxonomists for standard genome sequencing and annotation.</title>
        <authorList>
            <consortium name="The Broad Institute Genomics Platform"/>
            <consortium name="The Broad Institute Genome Sequencing Center for Infectious Disease"/>
            <person name="Wu L."/>
            <person name="Ma J."/>
        </authorList>
    </citation>
    <scope>NUCLEOTIDE SEQUENCE [LARGE SCALE GENOMIC DNA]</scope>
    <source>
        <strain evidence="2">JCM 17938</strain>
    </source>
</reference>
<evidence type="ECO:0000313" key="1">
    <source>
        <dbReference type="EMBL" id="GAA4614746.1"/>
    </source>
</evidence>
<proteinExistence type="predicted"/>
<accession>A0ABP8TRG1</accession>
<evidence type="ECO:0000313" key="2">
    <source>
        <dbReference type="Proteomes" id="UP001500212"/>
    </source>
</evidence>
<dbReference type="RefSeq" id="WP_345363097.1">
    <property type="nucleotide sequence ID" value="NZ_BAABHJ010000027.1"/>
</dbReference>
<dbReference type="EMBL" id="BAABHJ010000027">
    <property type="protein sequence ID" value="GAA4614746.1"/>
    <property type="molecule type" value="Genomic_DNA"/>
</dbReference>
<dbReference type="Proteomes" id="UP001500212">
    <property type="component" value="Unassembled WGS sequence"/>
</dbReference>
<sequence>MTTVMRPHAGSTPWFGRWEQPPDIGLEPERIAEIMRHELRDLRLPVFPLALQPLVLPMESFWELLRATADLLVLLRKEMLHTAKDRNGRIAALGIDRADCPMFVPDDDFELRHCADMARADVVIGVNGPKFIEFNVGGAFGGMADFHAYQNAWRRIRERAGRPSFVGVDVWARLATLVERTCAELGVPPSAVVVDHLGDWDPTNTLRTLRLQVDGLRAHGIRARHLELDELLDGIGLPGPLREPLGLGEFDLEDAREVGCDISPARAALDAGFRLIPSQTSWLLHSKKTLARLSEGPPWLTAEERELVDRYVPWSRTMGARTVRWRGRRHDLPRLLIEHQESFLLKGATGCGGKEVVFGARTEPDDWARMIEQGVRTGYPIAQEVVESDTHPVDVMLESGEIVRVAANSVVSPFCLGGAPAGCLARFAPADRPGVVRCADGAVLTCLLAGE</sequence>
<organism evidence="1 2">
    <name type="scientific">Actinoallomurus liliacearum</name>
    <dbReference type="NCBI Taxonomy" id="1080073"/>
    <lineage>
        <taxon>Bacteria</taxon>
        <taxon>Bacillati</taxon>
        <taxon>Actinomycetota</taxon>
        <taxon>Actinomycetes</taxon>
        <taxon>Streptosporangiales</taxon>
        <taxon>Thermomonosporaceae</taxon>
        <taxon>Actinoallomurus</taxon>
    </lineage>
</organism>
<protein>
    <recommendedName>
        <fullName evidence="3">Glutathionylspermidine synthase pre-ATP-grasp-like domain-containing protein</fullName>
    </recommendedName>
</protein>
<dbReference type="SUPFAM" id="SSF56059">
    <property type="entry name" value="Glutathione synthetase ATP-binding domain-like"/>
    <property type="match status" value="1"/>
</dbReference>
<comment type="caution">
    <text evidence="1">The sequence shown here is derived from an EMBL/GenBank/DDBJ whole genome shotgun (WGS) entry which is preliminary data.</text>
</comment>
<gene>
    <name evidence="1" type="ORF">GCM10023195_64530</name>
</gene>